<evidence type="ECO:0000256" key="1">
    <source>
        <dbReference type="SAM" id="Phobius"/>
    </source>
</evidence>
<gene>
    <name evidence="3" type="ORF">H7K45_04635</name>
</gene>
<reference evidence="3" key="1">
    <citation type="submission" date="2020-07" db="EMBL/GenBank/DDBJ databases">
        <authorList>
            <person name="Pettersson B.M.F."/>
            <person name="Behra P.R.K."/>
            <person name="Ramesh M."/>
            <person name="Das S."/>
            <person name="Dasgupta S."/>
            <person name="Kirsebom L.A."/>
        </authorList>
    </citation>
    <scope>NUCLEOTIDE SEQUENCE</scope>
    <source>
        <strain evidence="3">DSM 44838</strain>
    </source>
</reference>
<keyword evidence="1" id="KW-0472">Membrane</keyword>
<keyword evidence="4" id="KW-1185">Reference proteome</keyword>
<evidence type="ECO:0000259" key="2">
    <source>
        <dbReference type="Pfam" id="PF13828"/>
    </source>
</evidence>
<feature type="transmembrane region" description="Helical" evidence="1">
    <location>
        <begin position="41"/>
        <end position="64"/>
    </location>
</feature>
<keyword evidence="1" id="KW-1133">Transmembrane helix</keyword>
<evidence type="ECO:0000313" key="4">
    <source>
        <dbReference type="Proteomes" id="UP001141629"/>
    </source>
</evidence>
<dbReference type="EMBL" id="JACKVK010000003">
    <property type="protein sequence ID" value="MCV7419819.1"/>
    <property type="molecule type" value="Genomic_DNA"/>
</dbReference>
<sequence>MANECRPGKEVWQMRAPVVLDPMTPPTTTARRRNRTAVASLAASVVTVFGIGSIVGIALGVFALNQIVVTSERGRGLATAGILVGAVTLLLSMMAIVMGLSTL</sequence>
<dbReference type="AlphaFoldDB" id="A0A9X2YX34"/>
<organism evidence="3 4">
    <name type="scientific">Mycobacterium yunnanensis</name>
    <dbReference type="NCBI Taxonomy" id="368477"/>
    <lineage>
        <taxon>Bacteria</taxon>
        <taxon>Bacillati</taxon>
        <taxon>Actinomycetota</taxon>
        <taxon>Actinomycetes</taxon>
        <taxon>Mycobacteriales</taxon>
        <taxon>Mycobacteriaceae</taxon>
        <taxon>Mycobacterium</taxon>
    </lineage>
</organism>
<protein>
    <submittedName>
        <fullName evidence="3">DUF4190 domain-containing protein</fullName>
    </submittedName>
</protein>
<name>A0A9X2YX34_9MYCO</name>
<feature type="transmembrane region" description="Helical" evidence="1">
    <location>
        <begin position="76"/>
        <end position="100"/>
    </location>
</feature>
<evidence type="ECO:0000313" key="3">
    <source>
        <dbReference type="EMBL" id="MCV7419819.1"/>
    </source>
</evidence>
<dbReference type="InterPro" id="IPR025241">
    <property type="entry name" value="DUF4190"/>
</dbReference>
<proteinExistence type="predicted"/>
<keyword evidence="1" id="KW-0812">Transmembrane</keyword>
<comment type="caution">
    <text evidence="3">The sequence shown here is derived from an EMBL/GenBank/DDBJ whole genome shotgun (WGS) entry which is preliminary data.</text>
</comment>
<feature type="domain" description="DUF4190" evidence="2">
    <location>
        <begin position="37"/>
        <end position="94"/>
    </location>
</feature>
<dbReference type="Proteomes" id="UP001141629">
    <property type="component" value="Unassembled WGS sequence"/>
</dbReference>
<dbReference type="Pfam" id="PF13828">
    <property type="entry name" value="DUF4190"/>
    <property type="match status" value="1"/>
</dbReference>
<reference evidence="3" key="2">
    <citation type="journal article" date="2022" name="BMC Genomics">
        <title>Comparative genome analysis of mycobacteria focusing on tRNA and non-coding RNA.</title>
        <authorList>
            <person name="Behra P.R.K."/>
            <person name="Pettersson B.M.F."/>
            <person name="Ramesh M."/>
            <person name="Das S."/>
            <person name="Dasgupta S."/>
            <person name="Kirsebom L.A."/>
        </authorList>
    </citation>
    <scope>NUCLEOTIDE SEQUENCE</scope>
    <source>
        <strain evidence="3">DSM 44838</strain>
    </source>
</reference>
<accession>A0A9X2YX34</accession>